<organism evidence="2 3">
    <name type="scientific">Pragia fontium DSM 5563 = ATCC 49100</name>
    <dbReference type="NCBI Taxonomy" id="1122977"/>
    <lineage>
        <taxon>Bacteria</taxon>
        <taxon>Pseudomonadati</taxon>
        <taxon>Pseudomonadota</taxon>
        <taxon>Gammaproteobacteria</taxon>
        <taxon>Enterobacterales</taxon>
        <taxon>Budviciaceae</taxon>
        <taxon>Pragia</taxon>
    </lineage>
</organism>
<dbReference type="InterPro" id="IPR005039">
    <property type="entry name" value="Ant_C"/>
</dbReference>
<accession>A0AAJ4WAY6</accession>
<evidence type="ECO:0000259" key="1">
    <source>
        <dbReference type="Pfam" id="PF03374"/>
    </source>
</evidence>
<evidence type="ECO:0000313" key="2">
    <source>
        <dbReference type="EMBL" id="SFC90844.1"/>
    </source>
</evidence>
<dbReference type="AlphaFoldDB" id="A0AAJ4WAY6"/>
<reference evidence="2 3" key="1">
    <citation type="submission" date="2016-10" db="EMBL/GenBank/DDBJ databases">
        <authorList>
            <person name="Varghese N."/>
            <person name="Submissions S."/>
        </authorList>
    </citation>
    <scope>NUCLEOTIDE SEQUENCE [LARGE SCALE GENOMIC DNA]</scope>
    <source>
        <strain evidence="2 3">DSM 5563</strain>
    </source>
</reference>
<proteinExistence type="predicted"/>
<feature type="domain" description="Antirepressor protein C-terminal" evidence="1">
    <location>
        <begin position="39"/>
        <end position="138"/>
    </location>
</feature>
<protein>
    <submittedName>
        <fullName evidence="2">Phage antirepressor protein YoqD, KilAC domain</fullName>
    </submittedName>
</protein>
<dbReference type="GO" id="GO:0003677">
    <property type="term" value="F:DNA binding"/>
    <property type="evidence" value="ECO:0007669"/>
    <property type="project" value="InterPro"/>
</dbReference>
<evidence type="ECO:0000313" key="3">
    <source>
        <dbReference type="Proteomes" id="UP000226420"/>
    </source>
</evidence>
<name>A0AAJ4WAY6_9GAMM</name>
<dbReference type="Pfam" id="PF03374">
    <property type="entry name" value="ANT"/>
    <property type="match status" value="1"/>
</dbReference>
<dbReference type="Proteomes" id="UP000226420">
    <property type="component" value="Unassembled WGS sequence"/>
</dbReference>
<dbReference type="EMBL" id="FOLW01000005">
    <property type="protein sequence ID" value="SFC90844.1"/>
    <property type="molecule type" value="Genomic_DNA"/>
</dbReference>
<comment type="caution">
    <text evidence="2">The sequence shown here is derived from an EMBL/GenBank/DDBJ whole genome shotgun (WGS) entry which is preliminary data.</text>
</comment>
<dbReference type="RefSeq" id="WP_074822749.1">
    <property type="nucleotide sequence ID" value="NZ_FOLW01000005.1"/>
</dbReference>
<gene>
    <name evidence="2" type="ORF">SAMN02745723_105183</name>
</gene>
<sequence>MFTLESNEVKASVSLPDFNNSALAARAWADEVEQKLLIENQELATKALFHDAVAVAEDAISIAQAAKSLNTGRNRLCSFMRQKGWMTRKNEPYQSKIEAGLLDVKISKYNHPENGLQQSITTLVTGKGLTKLHTLFNEQRWLA</sequence>